<dbReference type="GO" id="GO:0006654">
    <property type="term" value="P:phosphatidic acid biosynthetic process"/>
    <property type="evidence" value="ECO:0007669"/>
    <property type="project" value="TreeGrafter"/>
</dbReference>
<evidence type="ECO:0000259" key="4">
    <source>
        <dbReference type="SMART" id="SM00563"/>
    </source>
</evidence>
<feature type="domain" description="Phospholipid/glycerol acyltransferase" evidence="4">
    <location>
        <begin position="28"/>
        <end position="140"/>
    </location>
</feature>
<dbReference type="Proteomes" id="UP000757103">
    <property type="component" value="Unassembled WGS sequence"/>
</dbReference>
<dbReference type="AlphaFoldDB" id="A0A921SVX0"/>
<dbReference type="Pfam" id="PF01553">
    <property type="entry name" value="Acyltransferase"/>
    <property type="match status" value="1"/>
</dbReference>
<dbReference type="PANTHER" id="PTHR10434:SF9">
    <property type="entry name" value="PHOSPHOLIPID_GLYCEROL ACYLTRANSFERASE DOMAIN-CONTAINING PROTEIN"/>
    <property type="match status" value="1"/>
</dbReference>
<evidence type="ECO:0000256" key="3">
    <source>
        <dbReference type="ARBA" id="ARBA00023315"/>
    </source>
</evidence>
<gene>
    <name evidence="5" type="ORF">K8U91_10230</name>
</gene>
<dbReference type="PANTHER" id="PTHR10434">
    <property type="entry name" value="1-ACYL-SN-GLYCEROL-3-PHOSPHATE ACYLTRANSFERASE"/>
    <property type="match status" value="1"/>
</dbReference>
<dbReference type="RefSeq" id="WP_273306887.1">
    <property type="nucleotide sequence ID" value="NZ_DYUD01000027.1"/>
</dbReference>
<protein>
    <submittedName>
        <fullName evidence="5">Lysophospholipid acyltransferase family protein</fullName>
    </submittedName>
</protein>
<organism evidence="5 6">
    <name type="scientific">Barnesiella viscericola</name>
    <dbReference type="NCBI Taxonomy" id="397865"/>
    <lineage>
        <taxon>Bacteria</taxon>
        <taxon>Pseudomonadati</taxon>
        <taxon>Bacteroidota</taxon>
        <taxon>Bacteroidia</taxon>
        <taxon>Bacteroidales</taxon>
        <taxon>Barnesiellaceae</taxon>
        <taxon>Barnesiella</taxon>
    </lineage>
</organism>
<dbReference type="SMART" id="SM00563">
    <property type="entry name" value="PlsC"/>
    <property type="match status" value="1"/>
</dbReference>
<comment type="pathway">
    <text evidence="1">Lipid metabolism.</text>
</comment>
<keyword evidence="3 5" id="KW-0012">Acyltransferase</keyword>
<dbReference type="InterPro" id="IPR002123">
    <property type="entry name" value="Plipid/glycerol_acylTrfase"/>
</dbReference>
<evidence type="ECO:0000256" key="1">
    <source>
        <dbReference type="ARBA" id="ARBA00005189"/>
    </source>
</evidence>
<evidence type="ECO:0000313" key="6">
    <source>
        <dbReference type="Proteomes" id="UP000757103"/>
    </source>
</evidence>
<accession>A0A921SVX0</accession>
<keyword evidence="2" id="KW-0808">Transferase</keyword>
<proteinExistence type="predicted"/>
<name>A0A921SVX0_9BACT</name>
<evidence type="ECO:0000313" key="5">
    <source>
        <dbReference type="EMBL" id="HJG89829.1"/>
    </source>
</evidence>
<dbReference type="GO" id="GO:0003841">
    <property type="term" value="F:1-acylglycerol-3-phosphate O-acyltransferase activity"/>
    <property type="evidence" value="ECO:0007669"/>
    <property type="project" value="TreeGrafter"/>
</dbReference>
<evidence type="ECO:0000256" key="2">
    <source>
        <dbReference type="ARBA" id="ARBA00022679"/>
    </source>
</evidence>
<dbReference type="SUPFAM" id="SSF69593">
    <property type="entry name" value="Glycerol-3-phosphate (1)-acyltransferase"/>
    <property type="match status" value="1"/>
</dbReference>
<comment type="caution">
    <text evidence="5">The sequence shown here is derived from an EMBL/GenBank/DDBJ whole genome shotgun (WGS) entry which is preliminary data.</text>
</comment>
<reference evidence="5" key="2">
    <citation type="submission" date="2021-09" db="EMBL/GenBank/DDBJ databases">
        <authorList>
            <person name="Gilroy R."/>
        </authorList>
    </citation>
    <scope>NUCLEOTIDE SEQUENCE</scope>
    <source>
        <strain evidence="5">CHK121-7720</strain>
    </source>
</reference>
<dbReference type="CDD" id="cd07988">
    <property type="entry name" value="LPLAT_ABO13168-like"/>
    <property type="match status" value="1"/>
</dbReference>
<reference evidence="5" key="1">
    <citation type="journal article" date="2021" name="PeerJ">
        <title>Extensive microbial diversity within the chicken gut microbiome revealed by metagenomics and culture.</title>
        <authorList>
            <person name="Gilroy R."/>
            <person name="Ravi A."/>
            <person name="Getino M."/>
            <person name="Pursley I."/>
            <person name="Horton D.L."/>
            <person name="Alikhan N.F."/>
            <person name="Baker D."/>
            <person name="Gharbi K."/>
            <person name="Hall N."/>
            <person name="Watson M."/>
            <person name="Adriaenssens E.M."/>
            <person name="Foster-Nyarko E."/>
            <person name="Jarju S."/>
            <person name="Secka A."/>
            <person name="Antonio M."/>
            <person name="Oren A."/>
            <person name="Chaudhuri R.R."/>
            <person name="La Ragione R."/>
            <person name="Hildebrand F."/>
            <person name="Pallen M.J."/>
        </authorList>
    </citation>
    <scope>NUCLEOTIDE SEQUENCE</scope>
    <source>
        <strain evidence="5">CHK121-7720</strain>
    </source>
</reference>
<sequence>MKRALSSFLLKVMGWRVTVSIPDYPKCVICVAPHTSNWDFFIGKLAYLSVGRFAGFMMKKEWFFPPLGALLRSMGGVAVSRDRRTDMVAQLVEIFNSHDRFAIAITPEATRRANPDWKKGFYYIAQGANVPIVLAYIDYRAKRVGIERTFTPTGDVEADMRAIKTYYRDFHARRPENFVTGL</sequence>
<dbReference type="EMBL" id="DYUD01000027">
    <property type="protein sequence ID" value="HJG89829.1"/>
    <property type="molecule type" value="Genomic_DNA"/>
</dbReference>